<dbReference type="PRINTS" id="PR00762">
    <property type="entry name" value="CLCHANNEL"/>
</dbReference>
<dbReference type="PANTHER" id="PTHR43427:SF6">
    <property type="entry name" value="CHLORIDE CHANNEL PROTEIN CLC-E"/>
    <property type="match status" value="1"/>
</dbReference>
<comment type="subcellular location">
    <subcellularLocation>
        <location evidence="1">Membrane</location>
        <topology evidence="1">Multi-pass membrane protein</topology>
    </subcellularLocation>
</comment>
<feature type="transmembrane region" description="Helical" evidence="11">
    <location>
        <begin position="345"/>
        <end position="366"/>
    </location>
</feature>
<dbReference type="EMBL" id="CP036280">
    <property type="protein sequence ID" value="QDU72462.1"/>
    <property type="molecule type" value="Genomic_DNA"/>
</dbReference>
<dbReference type="OrthoDB" id="9812438at2"/>
<dbReference type="GO" id="GO:0034707">
    <property type="term" value="C:chloride channel complex"/>
    <property type="evidence" value="ECO:0007669"/>
    <property type="project" value="UniProtKB-KW"/>
</dbReference>
<feature type="transmembrane region" description="Helical" evidence="11">
    <location>
        <begin position="284"/>
        <end position="303"/>
    </location>
</feature>
<keyword evidence="14" id="KW-1185">Reference proteome</keyword>
<evidence type="ECO:0000313" key="14">
    <source>
        <dbReference type="Proteomes" id="UP000320386"/>
    </source>
</evidence>
<feature type="transmembrane region" description="Helical" evidence="11">
    <location>
        <begin position="244"/>
        <end position="263"/>
    </location>
</feature>
<evidence type="ECO:0000256" key="4">
    <source>
        <dbReference type="ARBA" id="ARBA00022989"/>
    </source>
</evidence>
<evidence type="ECO:0000256" key="5">
    <source>
        <dbReference type="ARBA" id="ARBA00023065"/>
    </source>
</evidence>
<keyword evidence="6 11" id="KW-0472">Membrane</keyword>
<dbReference type="InterPro" id="IPR000644">
    <property type="entry name" value="CBS_dom"/>
</dbReference>
<dbReference type="AlphaFoldDB" id="A0A518BZR5"/>
<evidence type="ECO:0000313" key="13">
    <source>
        <dbReference type="EMBL" id="QDU72462.1"/>
    </source>
</evidence>
<sequence length="613" mass="65543">MSDGQLRARLDRWLRAAGFDRDWLLIPMAAIVGTLGGLVALGFDWLVHLSKHSLFETIAEMGERGTKWIIVLFLPALGGLVVGIIQEFISRQGPSHGVPEVVKALAKDQGRMPASMGYFKAFTAAGTLGSGGSAGVEGPIIQIGSVLGSQVGQLLRVGREHMSTLVGCGAAAGTAAIFNAPIAGVLFVLEVMLRDFSFRTFTPIVIASVFGTAISQTFHADNTAVFSLPAALLELDHRFLFQEMPAYIALGILCGLLGVGFAVMMRHGERWWQHAPGPRFLRPAAGGLMLGVLGVIFVYAFSYPMQGHLAPLFFGNGYPVIESLLNPESYQDMTDQTASGPIMQAAWWLLFITLAFKILGTMLTICSGGSGGIIAPSLFLGATLGGGFALMLDGFGLLPGTTPATYALAGMAGTIAAVIHAPLTATLLVFEITRDYAVILPMMTVAILSLVVSQLMVPDSIYTAWLRSRGINLGTRSDMTLLRHLTVADVPLLPCVSIYPADPAERLIGLTGEHHASDFVVRSAEGGYAGMVVGEDLRMSLVEREAIPLMVVAELMRNDLPTVRPEESLDAVMDKFSDHDVASLAVLEGDKVTGMITRSRLMRTYHRALAERG</sequence>
<protein>
    <submittedName>
        <fullName evidence="13">H(+)/Cl(-) exchange transporter ClcA</fullName>
    </submittedName>
</protein>
<feature type="transmembrane region" description="Helical" evidence="11">
    <location>
        <begin position="68"/>
        <end position="89"/>
    </location>
</feature>
<evidence type="ECO:0000256" key="2">
    <source>
        <dbReference type="ARBA" id="ARBA00022448"/>
    </source>
</evidence>
<proteinExistence type="predicted"/>
<dbReference type="Gene3D" id="1.10.3080.10">
    <property type="entry name" value="Clc chloride channel"/>
    <property type="match status" value="1"/>
</dbReference>
<keyword evidence="3 11" id="KW-0812">Transmembrane</keyword>
<dbReference type="RefSeq" id="WP_145446626.1">
    <property type="nucleotide sequence ID" value="NZ_CP036280.1"/>
</dbReference>
<evidence type="ECO:0000256" key="1">
    <source>
        <dbReference type="ARBA" id="ARBA00004141"/>
    </source>
</evidence>
<keyword evidence="8" id="KW-0868">Chloride</keyword>
<dbReference type="Pfam" id="PF00654">
    <property type="entry name" value="Voltage_CLC"/>
    <property type="match status" value="1"/>
</dbReference>
<dbReference type="KEGG" id="mcad:Pan265_23270"/>
<dbReference type="InterPro" id="IPR001807">
    <property type="entry name" value="ClC"/>
</dbReference>
<dbReference type="PROSITE" id="PS51371">
    <property type="entry name" value="CBS"/>
    <property type="match status" value="1"/>
</dbReference>
<dbReference type="Pfam" id="PF00571">
    <property type="entry name" value="CBS"/>
    <property type="match status" value="1"/>
</dbReference>
<feature type="transmembrane region" description="Helical" evidence="11">
    <location>
        <begin position="378"/>
        <end position="398"/>
    </location>
</feature>
<keyword evidence="2" id="KW-0813">Transport</keyword>
<evidence type="ECO:0000259" key="12">
    <source>
        <dbReference type="PROSITE" id="PS51371"/>
    </source>
</evidence>
<gene>
    <name evidence="13" type="primary">clcA</name>
    <name evidence="13" type="ORF">Pan265_23270</name>
</gene>
<keyword evidence="4 11" id="KW-1133">Transmembrane helix</keyword>
<organism evidence="13 14">
    <name type="scientific">Mucisphaera calidilacus</name>
    <dbReference type="NCBI Taxonomy" id="2527982"/>
    <lineage>
        <taxon>Bacteria</taxon>
        <taxon>Pseudomonadati</taxon>
        <taxon>Planctomycetota</taxon>
        <taxon>Phycisphaerae</taxon>
        <taxon>Phycisphaerales</taxon>
        <taxon>Phycisphaeraceae</taxon>
        <taxon>Mucisphaera</taxon>
    </lineage>
</organism>
<evidence type="ECO:0000256" key="8">
    <source>
        <dbReference type="ARBA" id="ARBA00023214"/>
    </source>
</evidence>
<dbReference type="CDD" id="cd00400">
    <property type="entry name" value="Voltage_gated_ClC"/>
    <property type="match status" value="1"/>
</dbReference>
<feature type="domain" description="CBS" evidence="12">
    <location>
        <begin position="556"/>
        <end position="611"/>
    </location>
</feature>
<evidence type="ECO:0000256" key="7">
    <source>
        <dbReference type="ARBA" id="ARBA00023173"/>
    </source>
</evidence>
<keyword evidence="7" id="KW-0869">Chloride channel</keyword>
<evidence type="ECO:0000256" key="10">
    <source>
        <dbReference type="PROSITE-ProRule" id="PRU00703"/>
    </source>
</evidence>
<reference evidence="13 14" key="1">
    <citation type="submission" date="2019-02" db="EMBL/GenBank/DDBJ databases">
        <title>Deep-cultivation of Planctomycetes and their phenomic and genomic characterization uncovers novel biology.</title>
        <authorList>
            <person name="Wiegand S."/>
            <person name="Jogler M."/>
            <person name="Boedeker C."/>
            <person name="Pinto D."/>
            <person name="Vollmers J."/>
            <person name="Rivas-Marin E."/>
            <person name="Kohn T."/>
            <person name="Peeters S.H."/>
            <person name="Heuer A."/>
            <person name="Rast P."/>
            <person name="Oberbeckmann S."/>
            <person name="Bunk B."/>
            <person name="Jeske O."/>
            <person name="Meyerdierks A."/>
            <person name="Storesund J.E."/>
            <person name="Kallscheuer N."/>
            <person name="Luecker S."/>
            <person name="Lage O.M."/>
            <person name="Pohl T."/>
            <person name="Merkel B.J."/>
            <person name="Hornburger P."/>
            <person name="Mueller R.-W."/>
            <person name="Bruemmer F."/>
            <person name="Labrenz M."/>
            <person name="Spormann A.M."/>
            <person name="Op den Camp H."/>
            <person name="Overmann J."/>
            <person name="Amann R."/>
            <person name="Jetten M.S.M."/>
            <person name="Mascher T."/>
            <person name="Medema M.H."/>
            <person name="Devos D.P."/>
            <person name="Kaster A.-K."/>
            <person name="Ovreas L."/>
            <person name="Rohde M."/>
            <person name="Galperin M.Y."/>
            <person name="Jogler C."/>
        </authorList>
    </citation>
    <scope>NUCLEOTIDE SEQUENCE [LARGE SCALE GENOMIC DNA]</scope>
    <source>
        <strain evidence="13 14">Pan265</strain>
    </source>
</reference>
<feature type="transmembrane region" description="Helical" evidence="11">
    <location>
        <begin position="201"/>
        <end position="219"/>
    </location>
</feature>
<feature type="transmembrane region" description="Helical" evidence="11">
    <location>
        <begin position="437"/>
        <end position="457"/>
    </location>
</feature>
<name>A0A518BZR5_9BACT</name>
<evidence type="ECO:0000256" key="9">
    <source>
        <dbReference type="ARBA" id="ARBA00023303"/>
    </source>
</evidence>
<evidence type="ECO:0000256" key="6">
    <source>
        <dbReference type="ARBA" id="ARBA00023136"/>
    </source>
</evidence>
<dbReference type="PANTHER" id="PTHR43427">
    <property type="entry name" value="CHLORIDE CHANNEL PROTEIN CLC-E"/>
    <property type="match status" value="1"/>
</dbReference>
<evidence type="ECO:0000256" key="11">
    <source>
        <dbReference type="SAM" id="Phobius"/>
    </source>
</evidence>
<dbReference type="SUPFAM" id="SSF81340">
    <property type="entry name" value="Clc chloride channel"/>
    <property type="match status" value="1"/>
</dbReference>
<dbReference type="GO" id="GO:0005254">
    <property type="term" value="F:chloride channel activity"/>
    <property type="evidence" value="ECO:0007669"/>
    <property type="project" value="UniProtKB-KW"/>
</dbReference>
<keyword evidence="5" id="KW-0406">Ion transport</keyword>
<keyword evidence="10" id="KW-0129">CBS domain</keyword>
<dbReference type="SUPFAM" id="SSF54631">
    <property type="entry name" value="CBS-domain pair"/>
    <property type="match status" value="1"/>
</dbReference>
<dbReference type="InterPro" id="IPR046342">
    <property type="entry name" value="CBS_dom_sf"/>
</dbReference>
<dbReference type="SMART" id="SM00116">
    <property type="entry name" value="CBS"/>
    <property type="match status" value="1"/>
</dbReference>
<dbReference type="InterPro" id="IPR050368">
    <property type="entry name" value="ClC-type_chloride_channel"/>
</dbReference>
<accession>A0A518BZR5</accession>
<feature type="transmembrane region" description="Helical" evidence="11">
    <location>
        <begin position="23"/>
        <end position="47"/>
    </location>
</feature>
<feature type="transmembrane region" description="Helical" evidence="11">
    <location>
        <begin position="164"/>
        <end position="189"/>
    </location>
</feature>
<keyword evidence="9" id="KW-0407">Ion channel</keyword>
<dbReference type="InterPro" id="IPR014743">
    <property type="entry name" value="Cl-channel_core"/>
</dbReference>
<dbReference type="Proteomes" id="UP000320386">
    <property type="component" value="Chromosome"/>
</dbReference>
<dbReference type="Gene3D" id="3.10.580.10">
    <property type="entry name" value="CBS-domain"/>
    <property type="match status" value="1"/>
</dbReference>
<feature type="transmembrane region" description="Helical" evidence="11">
    <location>
        <begin position="404"/>
        <end position="430"/>
    </location>
</feature>
<evidence type="ECO:0000256" key="3">
    <source>
        <dbReference type="ARBA" id="ARBA00022692"/>
    </source>
</evidence>